<protein>
    <submittedName>
        <fullName evidence="2">Acyloxyacyl hydrolase</fullName>
    </submittedName>
</protein>
<keyword evidence="2" id="KW-0378">Hydrolase</keyword>
<dbReference type="AlphaFoldDB" id="A0A9D6V3H6"/>
<dbReference type="Proteomes" id="UP000807825">
    <property type="component" value="Unassembled WGS sequence"/>
</dbReference>
<dbReference type="PROSITE" id="PS51257">
    <property type="entry name" value="PROKAR_LIPOPROTEIN"/>
    <property type="match status" value="1"/>
</dbReference>
<dbReference type="Pfam" id="PF09411">
    <property type="entry name" value="PagL"/>
    <property type="match status" value="1"/>
</dbReference>
<dbReference type="InterPro" id="IPR018550">
    <property type="entry name" value="Lipid-A_deacylase-rel"/>
</dbReference>
<reference evidence="2" key="1">
    <citation type="submission" date="2020-07" db="EMBL/GenBank/DDBJ databases">
        <title>Huge and variable diversity of episymbiotic CPR bacteria and DPANN archaea in groundwater ecosystems.</title>
        <authorList>
            <person name="He C.Y."/>
            <person name="Keren R."/>
            <person name="Whittaker M."/>
            <person name="Farag I.F."/>
            <person name="Doudna J."/>
            <person name="Cate J.H.D."/>
            <person name="Banfield J.F."/>
        </authorList>
    </citation>
    <scope>NUCLEOTIDE SEQUENCE</scope>
    <source>
        <strain evidence="2">NC_groundwater_1664_Pr3_B-0.1um_52_9</strain>
    </source>
</reference>
<dbReference type="Gene3D" id="2.40.160.20">
    <property type="match status" value="1"/>
</dbReference>
<organism evidence="2 3">
    <name type="scientific">Desulfomonile tiedjei</name>
    <dbReference type="NCBI Taxonomy" id="2358"/>
    <lineage>
        <taxon>Bacteria</taxon>
        <taxon>Pseudomonadati</taxon>
        <taxon>Thermodesulfobacteriota</taxon>
        <taxon>Desulfomonilia</taxon>
        <taxon>Desulfomonilales</taxon>
        <taxon>Desulfomonilaceae</taxon>
        <taxon>Desulfomonile</taxon>
    </lineage>
</organism>
<accession>A0A9D6V3H6</accession>
<dbReference type="EMBL" id="JACRDE010000303">
    <property type="protein sequence ID" value="MBI5250068.1"/>
    <property type="molecule type" value="Genomic_DNA"/>
</dbReference>
<dbReference type="SUPFAM" id="SSF56925">
    <property type="entry name" value="OMPA-like"/>
    <property type="match status" value="1"/>
</dbReference>
<gene>
    <name evidence="2" type="ORF">HY912_11300</name>
</gene>
<evidence type="ECO:0000313" key="2">
    <source>
        <dbReference type="EMBL" id="MBI5250068.1"/>
    </source>
</evidence>
<dbReference type="InterPro" id="IPR011250">
    <property type="entry name" value="OMP/PagP_B-barrel"/>
</dbReference>
<keyword evidence="1" id="KW-0732">Signal</keyword>
<feature type="chain" id="PRO_5038586694" evidence="1">
    <location>
        <begin position="25"/>
        <end position="245"/>
    </location>
</feature>
<name>A0A9D6V3H6_9BACT</name>
<sequence>MGLMCRLNCLVALLVLFSCGPVFSQDSPYLGGLQASLNQGASGNVFPVNGTGMTDSFSLPFPAVAYSNDYSLKLAYGKTFGTSTELDYATFELSRRVSVFPALTYWGPAIGEVQLATLASYVLYYEGQIERLKKLDFRDGYELAWIPKGRFTFPSYWLGVSPYVESGAGLSYVSETYRNSGSRWNWSLLGGFGFEKDFYGSGSFSLGVQWRHLSNGNMWGKGDELHNSNSGTDMIQGMASFIQRF</sequence>
<dbReference type="GO" id="GO:0016787">
    <property type="term" value="F:hydrolase activity"/>
    <property type="evidence" value="ECO:0007669"/>
    <property type="project" value="UniProtKB-KW"/>
</dbReference>
<comment type="caution">
    <text evidence="2">The sequence shown here is derived from an EMBL/GenBank/DDBJ whole genome shotgun (WGS) entry which is preliminary data.</text>
</comment>
<feature type="signal peptide" evidence="1">
    <location>
        <begin position="1"/>
        <end position="24"/>
    </location>
</feature>
<proteinExistence type="predicted"/>
<evidence type="ECO:0000256" key="1">
    <source>
        <dbReference type="SAM" id="SignalP"/>
    </source>
</evidence>
<evidence type="ECO:0000313" key="3">
    <source>
        <dbReference type="Proteomes" id="UP000807825"/>
    </source>
</evidence>